<dbReference type="GO" id="GO:0036064">
    <property type="term" value="C:ciliary basal body"/>
    <property type="evidence" value="ECO:0007669"/>
    <property type="project" value="TreeGrafter"/>
</dbReference>
<evidence type="ECO:0000313" key="8">
    <source>
        <dbReference type="Proteomes" id="UP000283210"/>
    </source>
</evidence>
<evidence type="ECO:0000259" key="6">
    <source>
        <dbReference type="Pfam" id="PF26190"/>
    </source>
</evidence>
<name>A0A3S2PUM1_ORYJA</name>
<feature type="compositionally biased region" description="Polar residues" evidence="1">
    <location>
        <begin position="544"/>
        <end position="557"/>
    </location>
</feature>
<dbReference type="GO" id="GO:1904491">
    <property type="term" value="P:protein localization to ciliary transition zone"/>
    <property type="evidence" value="ECO:0007669"/>
    <property type="project" value="TreeGrafter"/>
</dbReference>
<protein>
    <recommendedName>
        <fullName evidence="9">Nephrocystin-4</fullName>
    </recommendedName>
</protein>
<evidence type="ECO:0000259" key="2">
    <source>
        <dbReference type="Pfam" id="PF26015"/>
    </source>
</evidence>
<reference evidence="7 8" key="1">
    <citation type="submission" date="2018-11" db="EMBL/GenBank/DDBJ databases">
        <authorList>
            <person name="Lopez-Roques C."/>
            <person name="Donnadieu C."/>
            <person name="Bouchez O."/>
            <person name="Klopp C."/>
            <person name="Cabau C."/>
            <person name="Zahm M."/>
        </authorList>
    </citation>
    <scope>NUCLEOTIDE SEQUENCE [LARGE SCALE GENOMIC DNA]</scope>
    <source>
        <strain evidence="7">RS831</strain>
        <tissue evidence="7">Whole body</tissue>
    </source>
</reference>
<feature type="domain" description="NPHP4 Ig-like" evidence="6">
    <location>
        <begin position="991"/>
        <end position="1139"/>
    </location>
</feature>
<feature type="compositionally biased region" description="Low complexity" evidence="1">
    <location>
        <begin position="925"/>
        <end position="935"/>
    </location>
</feature>
<dbReference type="PANTHER" id="PTHR31043">
    <property type="entry name" value="NEPHROCYSTIN-4"/>
    <property type="match status" value="1"/>
</dbReference>
<feature type="domain" description="NPHP4 Ig-like" evidence="5">
    <location>
        <begin position="1146"/>
        <end position="1238"/>
    </location>
</feature>
<dbReference type="InterPro" id="IPR058685">
    <property type="entry name" value="Ig_NPHP4_4th"/>
</dbReference>
<dbReference type="Pfam" id="PF26186">
    <property type="entry name" value="NPHP4_C2_3rd"/>
    <property type="match status" value="1"/>
</dbReference>
<evidence type="ECO:0000259" key="3">
    <source>
        <dbReference type="Pfam" id="PF26186"/>
    </source>
</evidence>
<dbReference type="Pfam" id="PF26187">
    <property type="entry name" value="Ig_NPHP4_4th"/>
    <property type="match status" value="1"/>
</dbReference>
<organism evidence="7 8">
    <name type="scientific">Oryzias javanicus</name>
    <name type="common">Javanese ricefish</name>
    <name type="synonym">Aplocheilus javanicus</name>
    <dbReference type="NCBI Taxonomy" id="123683"/>
    <lineage>
        <taxon>Eukaryota</taxon>
        <taxon>Metazoa</taxon>
        <taxon>Chordata</taxon>
        <taxon>Craniata</taxon>
        <taxon>Vertebrata</taxon>
        <taxon>Euteleostomi</taxon>
        <taxon>Actinopterygii</taxon>
        <taxon>Neopterygii</taxon>
        <taxon>Teleostei</taxon>
        <taxon>Neoteleostei</taxon>
        <taxon>Acanthomorphata</taxon>
        <taxon>Ovalentaria</taxon>
        <taxon>Atherinomorphae</taxon>
        <taxon>Beloniformes</taxon>
        <taxon>Adrianichthyidae</taxon>
        <taxon>Oryziinae</taxon>
        <taxon>Oryzias</taxon>
    </lineage>
</organism>
<dbReference type="InterPro" id="IPR058688">
    <property type="entry name" value="Ig_NPHP4_2nd"/>
</dbReference>
<keyword evidence="8" id="KW-1185">Reference proteome</keyword>
<dbReference type="InterPro" id="IPR058765">
    <property type="entry name" value="NPHP4_C2-like"/>
</dbReference>
<dbReference type="Pfam" id="PF26015">
    <property type="entry name" value="Ig_NPH4_3rd"/>
    <property type="match status" value="1"/>
</dbReference>
<dbReference type="PANTHER" id="PTHR31043:SF3">
    <property type="entry name" value="NEPHROCYSTIN-4"/>
    <property type="match status" value="1"/>
</dbReference>
<evidence type="ECO:0008006" key="9">
    <source>
        <dbReference type="Google" id="ProtNLM"/>
    </source>
</evidence>
<sequence length="1433" mass="157556">HPSEQNGAVQRQNGARATQKISQFGTFPPVFPGSFPAQTVPVMETSEAVSREGFHINRFVPPSGQTARAAADSYSRSRGFQLALRRVGAAHLPQEMFAGEPEVSAQLRGTLFDQNRQLFFGRTWQSSLQKMSSKISFNEVLYFHTSLLVPGILVVLELVSISRKRDGSQQAVGRGFTVLELFSSSPEAPAVYGKRRLNLHHGTPRGLVHSQLKDTTDYSGFLKPIDEAHLECFIKDHPSLLDVTHLLPENVFVSGREDIPGLELSPTGDSLLRPQLLEMMQFSLNRLTVSLQPSLETFESLLLQLIDADCLNMRQLGPEDAQKSVVIQERRLHVGVHNGWGFLDKPQVVLLELLTDGSTKRSRPVKDSSSASMLSLRSSVELSLVHHPNAAVVFQLEYAFSAPTGREPALSATSTSRASILQCIRWGAWCPFQDQADWTGREIQLVLRGGSQPNPFRVLVCGSGGFISASTSDSPQKHSPFKEAMETKDMISFQFLSSPGGKAGSPKVCLKSKKEGPYQRSSSSPSQGSKEAPPPESPQGPGLSLSQLAAPSGFPTLSHSSSALPWKHSFPSPLHLSPLASAHQLSHVNGSTLSNIAHLEMDLHPGAPEPPSAHHEGDQLQGLPFPPVHAPAPPFVPRSGSFSALDHLISVSFPEVLDHRGQKAEVLDPKEPLLFDPQREDADFLQDNLLVFQFLAFTRTSTADADSGRQSNIYVTFQFYRFPPVASQQLRLLSSDDPEGLSQVLATVNKDGTVNAASPGLQLQFKVDDGFLRPGEKRRFLQYLALHTMHLDIWDGDSLLLIGSTGIQLKYLLRQGKPAVQALHELEVLTTDYAEEDTPLLGTDPGHRSAFVPAAVCSVVKGRLYVRTGNIGSGTDASRQTAVERRPCAAHVITPCRDNCAFKGGRLCLQPSGRNTRETSGGGAASAAPEGSEARGQLDCTAAVQRREEAAQMKELTQEVLPTGERRSVQLSAEYCKVELISAMLRENITTLHLLNASLGSAEFMEFVLKNPFDLPQTVSIHSDDPELSVITNAEEWRFYKETTQTPTPLLENLFLSEGGAAGPRIYLRPKESIHVPLKYQSFSCQTAMVLQGPGFMPTAAASQKNPSRIPAAKTVQVTFQAEDGRPLAILRVQVEPTPHLLDRTLRLYHPELCFLKKAIRLPLHPTAGAPDGRAGVCVRCSDPDILCQTTTLVPGGPQHVYLKVPGSPSPDIKLFFVMVFMDTWMAAPSQMWQIYVHYLEQVDVGCVTGQQRCQSVALRGGRAVHTVRCFPSHPREVQVDPSGVFVLPPGAVQELRLKLQPWQAGRRFMYVNAVEAEERRLLAAWLLCLSIHQPVPSKAFELRIPVCGLRGSSRRFSYTNPYNSRRTFLLHSNHPDLLQFREDRFEIDGGETYAIGLRFAPTQTPGSAEILIYINNLDETTEETFCLKVHYS</sequence>
<feature type="region of interest" description="Disordered" evidence="1">
    <location>
        <begin position="911"/>
        <end position="937"/>
    </location>
</feature>
<feature type="non-terminal residue" evidence="7">
    <location>
        <position position="1"/>
    </location>
</feature>
<dbReference type="Pfam" id="PF26189">
    <property type="entry name" value="Ig_NPHP4_2nd"/>
    <property type="match status" value="1"/>
</dbReference>
<feature type="domain" description="NPHP4 Ig-like" evidence="2">
    <location>
        <begin position="1249"/>
        <end position="1332"/>
    </location>
</feature>
<evidence type="ECO:0000259" key="4">
    <source>
        <dbReference type="Pfam" id="PF26187"/>
    </source>
</evidence>
<dbReference type="InterPro" id="IPR058686">
    <property type="entry name" value="Ig_NPHP4_3rd"/>
</dbReference>
<dbReference type="EMBL" id="CM012443">
    <property type="protein sequence ID" value="RVE70116.1"/>
    <property type="molecule type" value="Genomic_DNA"/>
</dbReference>
<dbReference type="OrthoDB" id="313446at2759"/>
<gene>
    <name evidence="7" type="ORF">OJAV_G00061130</name>
</gene>
<feature type="domain" description="NPHP4 C2-like" evidence="3">
    <location>
        <begin position="644"/>
        <end position="872"/>
    </location>
</feature>
<evidence type="ECO:0000259" key="5">
    <source>
        <dbReference type="Pfam" id="PF26189"/>
    </source>
</evidence>
<dbReference type="Proteomes" id="UP000283210">
    <property type="component" value="Chromosome 7"/>
</dbReference>
<accession>A0A3S2PUM1</accession>
<dbReference type="InterPro" id="IPR029775">
    <property type="entry name" value="NPHP4"/>
</dbReference>
<dbReference type="GO" id="GO:0035869">
    <property type="term" value="C:ciliary transition zone"/>
    <property type="evidence" value="ECO:0007669"/>
    <property type="project" value="TreeGrafter"/>
</dbReference>
<proteinExistence type="predicted"/>
<feature type="domain" description="NPHP4 Ig-like" evidence="4">
    <location>
        <begin position="1338"/>
        <end position="1432"/>
    </location>
</feature>
<evidence type="ECO:0000256" key="1">
    <source>
        <dbReference type="SAM" id="MobiDB-lite"/>
    </source>
</evidence>
<evidence type="ECO:0000313" key="7">
    <source>
        <dbReference type="EMBL" id="RVE70116.1"/>
    </source>
</evidence>
<dbReference type="Pfam" id="PF26190">
    <property type="entry name" value="Ig_NPHP4_1st"/>
    <property type="match status" value="1"/>
</dbReference>
<reference evidence="7 8" key="2">
    <citation type="submission" date="2019-01" db="EMBL/GenBank/DDBJ databases">
        <title>A chromosome length genome reference of the Java medaka (oryzias javanicus).</title>
        <authorList>
            <person name="Herpin A."/>
            <person name="Takehana Y."/>
            <person name="Naruse K."/>
            <person name="Ansai S."/>
            <person name="Kawaguchi M."/>
        </authorList>
    </citation>
    <scope>NUCLEOTIDE SEQUENCE [LARGE SCALE GENOMIC DNA]</scope>
    <source>
        <strain evidence="7">RS831</strain>
        <tissue evidence="7">Whole body</tissue>
    </source>
</reference>
<feature type="region of interest" description="Disordered" evidence="1">
    <location>
        <begin position="495"/>
        <end position="557"/>
    </location>
</feature>
<dbReference type="GO" id="GO:0097546">
    <property type="term" value="C:ciliary base"/>
    <property type="evidence" value="ECO:0007669"/>
    <property type="project" value="TreeGrafter"/>
</dbReference>
<dbReference type="GO" id="GO:0097730">
    <property type="term" value="C:non-motile cilium"/>
    <property type="evidence" value="ECO:0007669"/>
    <property type="project" value="InterPro"/>
</dbReference>
<dbReference type="GO" id="GO:0090090">
    <property type="term" value="P:negative regulation of canonical Wnt signaling pathway"/>
    <property type="evidence" value="ECO:0007669"/>
    <property type="project" value="InterPro"/>
</dbReference>
<dbReference type="InterPro" id="IPR058687">
    <property type="entry name" value="Ig_NPHP4_1st"/>
</dbReference>